<keyword evidence="4" id="KW-0804">Transcription</keyword>
<keyword evidence="2" id="KW-0805">Transcription regulation</keyword>
<dbReference type="Pfam" id="PF04542">
    <property type="entry name" value="Sigma70_r2"/>
    <property type="match status" value="1"/>
</dbReference>
<evidence type="ECO:0000259" key="5">
    <source>
        <dbReference type="Pfam" id="PF04542"/>
    </source>
</evidence>
<protein>
    <submittedName>
        <fullName evidence="7">RNA polymerase sigma factor</fullName>
    </submittedName>
</protein>
<dbReference type="SUPFAM" id="SSF88946">
    <property type="entry name" value="Sigma2 domain of RNA polymerase sigma factors"/>
    <property type="match status" value="1"/>
</dbReference>
<keyword evidence="3" id="KW-0731">Sigma factor</keyword>
<dbReference type="InterPro" id="IPR007627">
    <property type="entry name" value="RNA_pol_sigma70_r2"/>
</dbReference>
<dbReference type="Proteomes" id="UP001597112">
    <property type="component" value="Unassembled WGS sequence"/>
</dbReference>
<evidence type="ECO:0000256" key="4">
    <source>
        <dbReference type="ARBA" id="ARBA00023163"/>
    </source>
</evidence>
<feature type="domain" description="RNA polymerase sigma-70 region 2" evidence="5">
    <location>
        <begin position="28"/>
        <end position="91"/>
    </location>
</feature>
<dbReference type="RefSeq" id="WP_377586494.1">
    <property type="nucleotide sequence ID" value="NZ_JBHTKA010000016.1"/>
</dbReference>
<evidence type="ECO:0000256" key="2">
    <source>
        <dbReference type="ARBA" id="ARBA00023015"/>
    </source>
</evidence>
<gene>
    <name evidence="7" type="ORF">ACFQ21_30085</name>
</gene>
<feature type="domain" description="RNA polymerase sigma factor 70 region 4 type 2" evidence="6">
    <location>
        <begin position="124"/>
        <end position="175"/>
    </location>
</feature>
<accession>A0ABW3KBM3</accession>
<dbReference type="EMBL" id="JBHTKA010000016">
    <property type="protein sequence ID" value="MFD1003613.1"/>
    <property type="molecule type" value="Genomic_DNA"/>
</dbReference>
<dbReference type="PANTHER" id="PTHR43133">
    <property type="entry name" value="RNA POLYMERASE ECF-TYPE SIGMA FACTO"/>
    <property type="match status" value="1"/>
</dbReference>
<proteinExistence type="inferred from homology"/>
<dbReference type="InterPro" id="IPR039425">
    <property type="entry name" value="RNA_pol_sigma-70-like"/>
</dbReference>
<dbReference type="Gene3D" id="1.10.1740.10">
    <property type="match status" value="1"/>
</dbReference>
<reference evidence="8" key="1">
    <citation type="journal article" date="2019" name="Int. J. Syst. Evol. Microbiol.">
        <title>The Global Catalogue of Microorganisms (GCM) 10K type strain sequencing project: providing services to taxonomists for standard genome sequencing and annotation.</title>
        <authorList>
            <consortium name="The Broad Institute Genomics Platform"/>
            <consortium name="The Broad Institute Genome Sequencing Center for Infectious Disease"/>
            <person name="Wu L."/>
            <person name="Ma J."/>
        </authorList>
    </citation>
    <scope>NUCLEOTIDE SEQUENCE [LARGE SCALE GENOMIC DNA]</scope>
    <source>
        <strain evidence="8">CCUG 58938</strain>
    </source>
</reference>
<dbReference type="InterPro" id="IPR036388">
    <property type="entry name" value="WH-like_DNA-bd_sf"/>
</dbReference>
<comment type="similarity">
    <text evidence="1">Belongs to the sigma-70 factor family. ECF subfamily.</text>
</comment>
<evidence type="ECO:0000256" key="1">
    <source>
        <dbReference type="ARBA" id="ARBA00010641"/>
    </source>
</evidence>
<dbReference type="NCBIfam" id="TIGR02937">
    <property type="entry name" value="sigma70-ECF"/>
    <property type="match status" value="1"/>
</dbReference>
<evidence type="ECO:0000256" key="3">
    <source>
        <dbReference type="ARBA" id="ARBA00023082"/>
    </source>
</evidence>
<dbReference type="SUPFAM" id="SSF88659">
    <property type="entry name" value="Sigma3 and sigma4 domains of RNA polymerase sigma factors"/>
    <property type="match status" value="1"/>
</dbReference>
<dbReference type="InterPro" id="IPR013324">
    <property type="entry name" value="RNA_pol_sigma_r3/r4-like"/>
</dbReference>
<dbReference type="InterPro" id="IPR013249">
    <property type="entry name" value="RNA_pol_sigma70_r4_t2"/>
</dbReference>
<dbReference type="Pfam" id="PF08281">
    <property type="entry name" value="Sigma70_r4_2"/>
    <property type="match status" value="1"/>
</dbReference>
<keyword evidence="8" id="KW-1185">Reference proteome</keyword>
<name>A0ABW3KBM3_9BACT</name>
<evidence type="ECO:0000259" key="6">
    <source>
        <dbReference type="Pfam" id="PF08281"/>
    </source>
</evidence>
<comment type="caution">
    <text evidence="7">The sequence shown here is derived from an EMBL/GenBank/DDBJ whole genome shotgun (WGS) entry which is preliminary data.</text>
</comment>
<evidence type="ECO:0000313" key="8">
    <source>
        <dbReference type="Proteomes" id="UP001597112"/>
    </source>
</evidence>
<sequence>MNYTLLPDEELLNLVKQHEDESAFREVYNRYWREVFMVAYRKVKNKEIAEELTQNLFLSIWEKRKDVVILNLHPWLLGAVKYSVINYYKSQIVHEKYIRHIHSTAQGSVSTTEQMTLQADLTDAIEKGVSLLPQKTQQVFKLSRFENRSVKEISRDLNISEKAVEYHITQSLKWMKVYLKDYLITLLLASSWLDL</sequence>
<dbReference type="InterPro" id="IPR014284">
    <property type="entry name" value="RNA_pol_sigma-70_dom"/>
</dbReference>
<dbReference type="InterPro" id="IPR013325">
    <property type="entry name" value="RNA_pol_sigma_r2"/>
</dbReference>
<evidence type="ECO:0000313" key="7">
    <source>
        <dbReference type="EMBL" id="MFD1003613.1"/>
    </source>
</evidence>
<organism evidence="7 8">
    <name type="scientific">Ohtaekwangia kribbensis</name>
    <dbReference type="NCBI Taxonomy" id="688913"/>
    <lineage>
        <taxon>Bacteria</taxon>
        <taxon>Pseudomonadati</taxon>
        <taxon>Bacteroidota</taxon>
        <taxon>Cytophagia</taxon>
        <taxon>Cytophagales</taxon>
        <taxon>Fulvivirgaceae</taxon>
        <taxon>Ohtaekwangia</taxon>
    </lineage>
</organism>
<dbReference type="PANTHER" id="PTHR43133:SF46">
    <property type="entry name" value="RNA POLYMERASE SIGMA-70 FACTOR ECF SUBFAMILY"/>
    <property type="match status" value="1"/>
</dbReference>
<dbReference type="Gene3D" id="1.10.10.10">
    <property type="entry name" value="Winged helix-like DNA-binding domain superfamily/Winged helix DNA-binding domain"/>
    <property type="match status" value="1"/>
</dbReference>